<dbReference type="PIRSF" id="PIRSF000851">
    <property type="entry name" value="PcS"/>
    <property type="match status" value="1"/>
</dbReference>
<keyword evidence="8 20" id="KW-0444">Lipid biosynthesis</keyword>
<evidence type="ECO:0000256" key="5">
    <source>
        <dbReference type="ARBA" id="ARBA00013195"/>
    </source>
</evidence>
<evidence type="ECO:0000256" key="10">
    <source>
        <dbReference type="ARBA" id="ARBA00022679"/>
    </source>
</evidence>
<evidence type="ECO:0000256" key="14">
    <source>
        <dbReference type="ARBA" id="ARBA00023136"/>
    </source>
</evidence>
<gene>
    <name evidence="22" type="ORF">H9L13_11105</name>
</gene>
<evidence type="ECO:0000256" key="9">
    <source>
        <dbReference type="ARBA" id="ARBA00022519"/>
    </source>
</evidence>
<dbReference type="KEGG" id="slut:H9L13_11105"/>
<reference evidence="22 23" key="1">
    <citation type="submission" date="2020-08" db="EMBL/GenBank/DDBJ databases">
        <title>Genome sequence of Sphingomonas lutea KCTC 23642T.</title>
        <authorList>
            <person name="Hyun D.-W."/>
            <person name="Bae J.-W."/>
        </authorList>
    </citation>
    <scope>NUCLEOTIDE SEQUENCE [LARGE SCALE GENOMIC DNA]</scope>
    <source>
        <strain evidence="22 23">KCTC 23642</strain>
    </source>
</reference>
<keyword evidence="10 20" id="KW-0808">Transferase</keyword>
<comment type="similarity">
    <text evidence="4 20">Belongs to the CDP-alcohol phosphatidyltransferase class-I family.</text>
</comment>
<comment type="catalytic activity">
    <reaction evidence="1 20">
        <text>a CDP-1,2-diacyl-sn-glycerol + choline = a 1,2-diacyl-sn-glycero-3-phosphocholine + CMP + H(+)</text>
        <dbReference type="Rhea" id="RHEA:14597"/>
        <dbReference type="ChEBI" id="CHEBI:15354"/>
        <dbReference type="ChEBI" id="CHEBI:15378"/>
        <dbReference type="ChEBI" id="CHEBI:57643"/>
        <dbReference type="ChEBI" id="CHEBI:58332"/>
        <dbReference type="ChEBI" id="CHEBI:60377"/>
        <dbReference type="EC" id="2.7.8.24"/>
    </reaction>
</comment>
<feature type="transmembrane region" description="Helical" evidence="21">
    <location>
        <begin position="75"/>
        <end position="94"/>
    </location>
</feature>
<keyword evidence="14 20" id="KW-0472">Membrane</keyword>
<dbReference type="InterPro" id="IPR000462">
    <property type="entry name" value="CDP-OH_P_trans"/>
</dbReference>
<feature type="transmembrane region" description="Helical" evidence="21">
    <location>
        <begin position="129"/>
        <end position="147"/>
    </location>
</feature>
<keyword evidence="12 21" id="KW-1133">Transmembrane helix</keyword>
<dbReference type="EC" id="2.7.8.24" evidence="5 20"/>
<protein>
    <recommendedName>
        <fullName evidence="6 20">Phosphatidylcholine synthase</fullName>
        <shortName evidence="20">PC synthase</shortName>
        <shortName evidence="20">PCS</shortName>
        <ecNumber evidence="5 20">2.7.8.24</ecNumber>
    </recommendedName>
    <alternativeName>
        <fullName evidence="18 20">CDP-diglyceride-choline O-phosphatidyltransferase</fullName>
    </alternativeName>
</protein>
<evidence type="ECO:0000256" key="19">
    <source>
        <dbReference type="ARBA" id="ARBA00037468"/>
    </source>
</evidence>
<feature type="transmembrane region" description="Helical" evidence="21">
    <location>
        <begin position="153"/>
        <end position="172"/>
    </location>
</feature>
<organism evidence="22 23">
    <name type="scientific">Sphingomonas lutea</name>
    <dbReference type="NCBI Taxonomy" id="1045317"/>
    <lineage>
        <taxon>Bacteria</taxon>
        <taxon>Pseudomonadati</taxon>
        <taxon>Pseudomonadota</taxon>
        <taxon>Alphaproteobacteria</taxon>
        <taxon>Sphingomonadales</taxon>
        <taxon>Sphingomonadaceae</taxon>
        <taxon>Sphingomonas</taxon>
    </lineage>
</organism>
<evidence type="ECO:0000256" key="21">
    <source>
        <dbReference type="SAM" id="Phobius"/>
    </source>
</evidence>
<keyword evidence="15 20" id="KW-0594">Phospholipid biosynthesis</keyword>
<sequence>MIDKANGRSALAWAVHAFTASGAVLAFLALLAVERQAWTEALLWLFAALVVDGVDGSLARAARVRERLPRIDGDALDLVIDYLTYVFIPAIFLWRGNFLPPPLALPLCAGILVSALYVFARRDMKSDDGYFHGFPALWNVVVLYIFAATFDPLVSAGVVAALIVLTFAPVHVAHPFRVRDYGWVLPGLAAVWGVSTLALLLPMGDMRPILLGMSAASALIIVALGLLRTARGSRPPQ</sequence>
<feature type="transmembrane region" description="Helical" evidence="21">
    <location>
        <begin position="12"/>
        <end position="31"/>
    </location>
</feature>
<feature type="transmembrane region" description="Helical" evidence="21">
    <location>
        <begin position="184"/>
        <end position="203"/>
    </location>
</feature>
<keyword evidence="16 20" id="KW-0464">Manganese</keyword>
<evidence type="ECO:0000256" key="12">
    <source>
        <dbReference type="ARBA" id="ARBA00022989"/>
    </source>
</evidence>
<dbReference type="EMBL" id="CP060718">
    <property type="protein sequence ID" value="QNN67161.1"/>
    <property type="molecule type" value="Genomic_DNA"/>
</dbReference>
<dbReference type="Pfam" id="PF01066">
    <property type="entry name" value="CDP-OH_P_transf"/>
    <property type="match status" value="1"/>
</dbReference>
<dbReference type="InterPro" id="IPR043130">
    <property type="entry name" value="CDP-OH_PTrfase_TM_dom"/>
</dbReference>
<evidence type="ECO:0000256" key="3">
    <source>
        <dbReference type="ARBA" id="ARBA00004429"/>
    </source>
</evidence>
<dbReference type="Proteomes" id="UP000515971">
    <property type="component" value="Chromosome"/>
</dbReference>
<comment type="cofactor">
    <cofactor evidence="2 20">
        <name>Mn(2+)</name>
        <dbReference type="ChEBI" id="CHEBI:29035"/>
    </cofactor>
</comment>
<keyword evidence="13 20" id="KW-0443">Lipid metabolism</keyword>
<evidence type="ECO:0000313" key="23">
    <source>
        <dbReference type="Proteomes" id="UP000515971"/>
    </source>
</evidence>
<dbReference type="GO" id="GO:0008654">
    <property type="term" value="P:phospholipid biosynthetic process"/>
    <property type="evidence" value="ECO:0007669"/>
    <property type="project" value="UniProtKB-KW"/>
</dbReference>
<name>A0A7G9SH36_9SPHN</name>
<evidence type="ECO:0000256" key="13">
    <source>
        <dbReference type="ARBA" id="ARBA00023098"/>
    </source>
</evidence>
<dbReference type="GO" id="GO:0005886">
    <property type="term" value="C:plasma membrane"/>
    <property type="evidence" value="ECO:0007669"/>
    <property type="project" value="UniProtKB-SubCell"/>
</dbReference>
<comment type="subcellular location">
    <subcellularLocation>
        <location evidence="3 20">Cell inner membrane</location>
        <topology evidence="3 20">Multi-pass membrane protein</topology>
    </subcellularLocation>
</comment>
<keyword evidence="17 20" id="KW-1208">Phospholipid metabolism</keyword>
<evidence type="ECO:0000256" key="4">
    <source>
        <dbReference type="ARBA" id="ARBA00010441"/>
    </source>
</evidence>
<evidence type="ECO:0000256" key="20">
    <source>
        <dbReference type="PIRNR" id="PIRNR000851"/>
    </source>
</evidence>
<accession>A0A7G9SH36</accession>
<keyword evidence="9 20" id="KW-0997">Cell inner membrane</keyword>
<dbReference type="GO" id="GO:0050520">
    <property type="term" value="F:phosphatidylcholine synthase activity"/>
    <property type="evidence" value="ECO:0007669"/>
    <property type="project" value="UniProtKB-EC"/>
</dbReference>
<evidence type="ECO:0000256" key="1">
    <source>
        <dbReference type="ARBA" id="ARBA00000958"/>
    </source>
</evidence>
<dbReference type="RefSeq" id="WP_187537753.1">
    <property type="nucleotide sequence ID" value="NZ_BAABJT010000001.1"/>
</dbReference>
<proteinExistence type="inferred from homology"/>
<evidence type="ECO:0000256" key="16">
    <source>
        <dbReference type="ARBA" id="ARBA00023211"/>
    </source>
</evidence>
<dbReference type="InterPro" id="IPR026027">
    <property type="entry name" value="PcS"/>
</dbReference>
<evidence type="ECO:0000256" key="6">
    <source>
        <dbReference type="ARBA" id="ARBA00015623"/>
    </source>
</evidence>
<feature type="transmembrane region" description="Helical" evidence="21">
    <location>
        <begin position="209"/>
        <end position="227"/>
    </location>
</feature>
<feature type="transmembrane region" description="Helical" evidence="21">
    <location>
        <begin position="100"/>
        <end position="120"/>
    </location>
</feature>
<evidence type="ECO:0000256" key="15">
    <source>
        <dbReference type="ARBA" id="ARBA00023209"/>
    </source>
</evidence>
<evidence type="ECO:0000313" key="22">
    <source>
        <dbReference type="EMBL" id="QNN67161.1"/>
    </source>
</evidence>
<keyword evidence="7 20" id="KW-1003">Cell membrane</keyword>
<evidence type="ECO:0000256" key="7">
    <source>
        <dbReference type="ARBA" id="ARBA00022475"/>
    </source>
</evidence>
<evidence type="ECO:0000256" key="2">
    <source>
        <dbReference type="ARBA" id="ARBA00001936"/>
    </source>
</evidence>
<dbReference type="Gene3D" id="1.20.120.1760">
    <property type="match status" value="1"/>
</dbReference>
<evidence type="ECO:0000256" key="11">
    <source>
        <dbReference type="ARBA" id="ARBA00022692"/>
    </source>
</evidence>
<keyword evidence="11 21" id="KW-0812">Transmembrane</keyword>
<evidence type="ECO:0000256" key="17">
    <source>
        <dbReference type="ARBA" id="ARBA00023264"/>
    </source>
</evidence>
<evidence type="ECO:0000256" key="18">
    <source>
        <dbReference type="ARBA" id="ARBA00033321"/>
    </source>
</evidence>
<dbReference type="AlphaFoldDB" id="A0A7G9SH36"/>
<comment type="function">
    <text evidence="19 20">Condenses choline with CDP-diglyceride to produce phosphatidylcholine and CMP.</text>
</comment>
<evidence type="ECO:0000256" key="8">
    <source>
        <dbReference type="ARBA" id="ARBA00022516"/>
    </source>
</evidence>
<keyword evidence="23" id="KW-1185">Reference proteome</keyword>